<feature type="domain" description="Rhodanese" evidence="1">
    <location>
        <begin position="13"/>
        <end position="100"/>
    </location>
</feature>
<organism evidence="2 3">
    <name type="scientific">Nakamurella multipartita (strain ATCC 700099 / DSM 44233 / CIP 104796 / JCM 9543 / NBRC 105858 / Y-104)</name>
    <name type="common">Microsphaera multipartita</name>
    <dbReference type="NCBI Taxonomy" id="479431"/>
    <lineage>
        <taxon>Bacteria</taxon>
        <taxon>Bacillati</taxon>
        <taxon>Actinomycetota</taxon>
        <taxon>Actinomycetes</taxon>
        <taxon>Nakamurellales</taxon>
        <taxon>Nakamurellaceae</taxon>
        <taxon>Nakamurella</taxon>
    </lineage>
</organism>
<dbReference type="PANTHER" id="PTHR43031">
    <property type="entry name" value="FAD-DEPENDENT OXIDOREDUCTASE"/>
    <property type="match status" value="1"/>
</dbReference>
<dbReference type="Proteomes" id="UP000002218">
    <property type="component" value="Chromosome"/>
</dbReference>
<evidence type="ECO:0000313" key="2">
    <source>
        <dbReference type="EMBL" id="ACV76646.1"/>
    </source>
</evidence>
<accession>C8XJW3</accession>
<keyword evidence="3" id="KW-1185">Reference proteome</keyword>
<sequence length="109" mass="11463">MSTPIPEVTVDQVPADAVLLDVREDDEWAAGHAPGAVHVPMTQLADRLDDLPDGNPVYVICRSGGRSARATAYLNQQGWDTVNVAGGMGSWARAGRPLEADGDAAPEVI</sequence>
<proteinExistence type="predicted"/>
<protein>
    <submittedName>
        <fullName evidence="2">Rhodanese domain protein</fullName>
    </submittedName>
</protein>
<reference evidence="2 3" key="2">
    <citation type="journal article" date="2010" name="Stand. Genomic Sci.">
        <title>Complete genome sequence of Nakamurella multipartita type strain (Y-104).</title>
        <authorList>
            <person name="Tice H."/>
            <person name="Mayilraj S."/>
            <person name="Sims D."/>
            <person name="Lapidus A."/>
            <person name="Nolan M."/>
            <person name="Lucas S."/>
            <person name="Glavina Del Rio T."/>
            <person name="Copeland A."/>
            <person name="Cheng J.F."/>
            <person name="Meincke L."/>
            <person name="Bruce D."/>
            <person name="Goodwin L."/>
            <person name="Pitluck S."/>
            <person name="Ivanova N."/>
            <person name="Mavromatis K."/>
            <person name="Ovchinnikova G."/>
            <person name="Pati A."/>
            <person name="Chen A."/>
            <person name="Palaniappan K."/>
            <person name="Land M."/>
            <person name="Hauser L."/>
            <person name="Chang Y.J."/>
            <person name="Jeffries C.D."/>
            <person name="Detter J.C."/>
            <person name="Brettin T."/>
            <person name="Rohde M."/>
            <person name="Goker M."/>
            <person name="Bristow J."/>
            <person name="Eisen J.A."/>
            <person name="Markowitz V."/>
            <person name="Hugenholtz P."/>
            <person name="Kyrpides N.C."/>
            <person name="Klenk H.P."/>
            <person name="Chen F."/>
        </authorList>
    </citation>
    <scope>NUCLEOTIDE SEQUENCE [LARGE SCALE GENOMIC DNA]</scope>
    <source>
        <strain evidence="3">ATCC 700099 / DSM 44233 / CIP 104796 / JCM 9543 / NBRC 105858 / Y-104</strain>
    </source>
</reference>
<evidence type="ECO:0000313" key="3">
    <source>
        <dbReference type="Proteomes" id="UP000002218"/>
    </source>
</evidence>
<gene>
    <name evidence="2" type="ordered locus">Namu_0213</name>
</gene>
<dbReference type="InterPro" id="IPR001763">
    <property type="entry name" value="Rhodanese-like_dom"/>
</dbReference>
<evidence type="ECO:0000259" key="1">
    <source>
        <dbReference type="PROSITE" id="PS50206"/>
    </source>
</evidence>
<reference evidence="3" key="1">
    <citation type="submission" date="2009-09" db="EMBL/GenBank/DDBJ databases">
        <title>The complete genome of Nakamurella multipartita DSM 44233.</title>
        <authorList>
            <consortium name="US DOE Joint Genome Institute (JGI-PGF)"/>
            <person name="Lucas S."/>
            <person name="Copeland A."/>
            <person name="Lapidus A."/>
            <person name="Glavina del Rio T."/>
            <person name="Dalin E."/>
            <person name="Tice H."/>
            <person name="Bruce D."/>
            <person name="Goodwin L."/>
            <person name="Pitluck S."/>
            <person name="Kyrpides N."/>
            <person name="Mavromatis K."/>
            <person name="Ivanova N."/>
            <person name="Ovchinnikova G."/>
            <person name="Sims D."/>
            <person name="Meincke L."/>
            <person name="Brettin T."/>
            <person name="Detter J.C."/>
            <person name="Han C."/>
            <person name="Larimer F."/>
            <person name="Land M."/>
            <person name="Hauser L."/>
            <person name="Markowitz V."/>
            <person name="Cheng J.-F."/>
            <person name="Hugenholtz P."/>
            <person name="Woyke T."/>
            <person name="Wu D."/>
            <person name="Klenk H.-P."/>
            <person name="Eisen J.A."/>
        </authorList>
    </citation>
    <scope>NUCLEOTIDE SEQUENCE [LARGE SCALE GENOMIC DNA]</scope>
    <source>
        <strain evidence="3">ATCC 700099 / DSM 44233 / CIP 104796 / JCM 9543 / NBRC 105858 / Y-104</strain>
    </source>
</reference>
<name>C8XJW3_NAKMY</name>
<dbReference type="PANTHER" id="PTHR43031:SF1">
    <property type="entry name" value="PYRIDINE NUCLEOTIDE-DISULPHIDE OXIDOREDUCTASE"/>
    <property type="match status" value="1"/>
</dbReference>
<dbReference type="PROSITE" id="PS50206">
    <property type="entry name" value="RHODANESE_3"/>
    <property type="match status" value="1"/>
</dbReference>
<dbReference type="OrthoDB" id="9800872at2"/>
<dbReference type="InterPro" id="IPR050229">
    <property type="entry name" value="GlpE_sulfurtransferase"/>
</dbReference>
<dbReference type="RefSeq" id="WP_012814121.1">
    <property type="nucleotide sequence ID" value="NC_013235.1"/>
</dbReference>
<dbReference type="STRING" id="479431.Namu_0213"/>
<dbReference type="AlphaFoldDB" id="C8XJW3"/>
<dbReference type="CDD" id="cd00158">
    <property type="entry name" value="RHOD"/>
    <property type="match status" value="1"/>
</dbReference>
<dbReference type="InParanoid" id="C8XJW3"/>
<dbReference type="Gene3D" id="3.40.250.10">
    <property type="entry name" value="Rhodanese-like domain"/>
    <property type="match status" value="1"/>
</dbReference>
<dbReference type="InterPro" id="IPR036873">
    <property type="entry name" value="Rhodanese-like_dom_sf"/>
</dbReference>
<dbReference type="KEGG" id="nml:Namu_0213"/>
<dbReference type="eggNOG" id="COG0607">
    <property type="taxonomic scope" value="Bacteria"/>
</dbReference>
<dbReference type="SUPFAM" id="SSF52821">
    <property type="entry name" value="Rhodanese/Cell cycle control phosphatase"/>
    <property type="match status" value="1"/>
</dbReference>
<dbReference type="SMART" id="SM00450">
    <property type="entry name" value="RHOD"/>
    <property type="match status" value="1"/>
</dbReference>
<dbReference type="Pfam" id="PF00581">
    <property type="entry name" value="Rhodanese"/>
    <property type="match status" value="1"/>
</dbReference>
<dbReference type="HOGENOM" id="CLU_089574_13_0_11"/>
<dbReference type="EMBL" id="CP001737">
    <property type="protein sequence ID" value="ACV76646.1"/>
    <property type="molecule type" value="Genomic_DNA"/>
</dbReference>